<gene>
    <name evidence="2" type="ORF">Kpho01_27370</name>
</gene>
<feature type="region of interest" description="Disordered" evidence="1">
    <location>
        <begin position="227"/>
        <end position="260"/>
    </location>
</feature>
<evidence type="ECO:0000256" key="1">
    <source>
        <dbReference type="SAM" id="MobiDB-lite"/>
    </source>
</evidence>
<organism evidence="2 3">
    <name type="scientific">Kitasatospora phosalacinea</name>
    <dbReference type="NCBI Taxonomy" id="2065"/>
    <lineage>
        <taxon>Bacteria</taxon>
        <taxon>Bacillati</taxon>
        <taxon>Actinomycetota</taxon>
        <taxon>Actinomycetes</taxon>
        <taxon>Kitasatosporales</taxon>
        <taxon>Streptomycetaceae</taxon>
        <taxon>Kitasatospora</taxon>
    </lineage>
</organism>
<feature type="compositionally biased region" description="Basic and acidic residues" evidence="1">
    <location>
        <begin position="242"/>
        <end position="260"/>
    </location>
</feature>
<dbReference type="RefSeq" id="WP_051778209.1">
    <property type="nucleotide sequence ID" value="NZ_BSRX01000014.1"/>
</dbReference>
<proteinExistence type="predicted"/>
<dbReference type="AlphaFoldDB" id="A0A9W6PGK2"/>
<dbReference type="Proteomes" id="UP001165143">
    <property type="component" value="Unassembled WGS sequence"/>
</dbReference>
<comment type="caution">
    <text evidence="2">The sequence shown here is derived from an EMBL/GenBank/DDBJ whole genome shotgun (WGS) entry which is preliminary data.</text>
</comment>
<evidence type="ECO:0000313" key="3">
    <source>
        <dbReference type="Proteomes" id="UP001165143"/>
    </source>
</evidence>
<protein>
    <submittedName>
        <fullName evidence="2">Uncharacterized protein</fullName>
    </submittedName>
</protein>
<reference evidence="2" key="1">
    <citation type="submission" date="2023-02" db="EMBL/GenBank/DDBJ databases">
        <title>Kitasatospora phosalacinea NBRC 14362.</title>
        <authorList>
            <person name="Ichikawa N."/>
            <person name="Sato H."/>
            <person name="Tonouchi N."/>
        </authorList>
    </citation>
    <scope>NUCLEOTIDE SEQUENCE</scope>
    <source>
        <strain evidence="2">NBRC 14362</strain>
    </source>
</reference>
<evidence type="ECO:0000313" key="2">
    <source>
        <dbReference type="EMBL" id="GLW54726.1"/>
    </source>
</evidence>
<sequence length="260" mass="27065">MPFAETPLRDEYAAAVERVARLTLDALRDGAPAAPLAQEPVATAPRPLLAAVRVLGADLFAPRLLAGAGPDGPTAALLAEARRVLPAPLAPSAEAARVVEWQDWAAGQLLARTPYGSAVPWPPVLPGPEEVGWRAWSVRMAQLSGLALPGLDGPVHEGARAHALELARGTVRSLLRHDLTTAARLVRWVAWTGAEGLAPRLEVGPVLERIRLAGDGSARTGLGLAVARRLSERSGGPGGSGGDRRPEGDGRSEGDGRRAA</sequence>
<dbReference type="EMBL" id="BSRX01000014">
    <property type="protein sequence ID" value="GLW54726.1"/>
    <property type="molecule type" value="Genomic_DNA"/>
</dbReference>
<accession>A0A9W6PGK2</accession>
<dbReference type="OrthoDB" id="3681656at2"/>
<name>A0A9W6PGK2_9ACTN</name>